<evidence type="ECO:0000313" key="13">
    <source>
        <dbReference type="EMBL" id="PIO58713.1"/>
    </source>
</evidence>
<keyword evidence="6 11" id="KW-0401">Integrin</keyword>
<dbReference type="Gene3D" id="2.130.10.130">
    <property type="entry name" value="Integrin alpha, N-terminal"/>
    <property type="match status" value="1"/>
</dbReference>
<feature type="repeat" description="FG-GAP" evidence="10">
    <location>
        <begin position="4"/>
        <end position="63"/>
    </location>
</feature>
<organism evidence="13 14">
    <name type="scientific">Teladorsagia circumcincta</name>
    <name type="common">Brown stomach worm</name>
    <name type="synonym">Ostertagia circumcincta</name>
    <dbReference type="NCBI Taxonomy" id="45464"/>
    <lineage>
        <taxon>Eukaryota</taxon>
        <taxon>Metazoa</taxon>
        <taxon>Ecdysozoa</taxon>
        <taxon>Nematoda</taxon>
        <taxon>Chromadorea</taxon>
        <taxon>Rhabditida</taxon>
        <taxon>Rhabditina</taxon>
        <taxon>Rhabditomorpha</taxon>
        <taxon>Strongyloidea</taxon>
        <taxon>Trichostrongylidae</taxon>
        <taxon>Teladorsagia</taxon>
    </lineage>
</organism>
<evidence type="ECO:0000256" key="1">
    <source>
        <dbReference type="ARBA" id="ARBA00004479"/>
    </source>
</evidence>
<dbReference type="Gene3D" id="2.60.40.1460">
    <property type="entry name" value="Integrin domains. Chain A, domain 2"/>
    <property type="match status" value="2"/>
</dbReference>
<keyword evidence="7" id="KW-0472">Membrane</keyword>
<evidence type="ECO:0000256" key="11">
    <source>
        <dbReference type="RuleBase" id="RU003762"/>
    </source>
</evidence>
<feature type="repeat" description="FG-GAP" evidence="10">
    <location>
        <begin position="67"/>
        <end position="129"/>
    </location>
</feature>
<dbReference type="EMBL" id="KZ360154">
    <property type="protein sequence ID" value="PIO58713.1"/>
    <property type="molecule type" value="Genomic_DNA"/>
</dbReference>
<dbReference type="GO" id="GO:0007160">
    <property type="term" value="P:cell-matrix adhesion"/>
    <property type="evidence" value="ECO:0007669"/>
    <property type="project" value="TreeGrafter"/>
</dbReference>
<keyword evidence="3" id="KW-0732">Signal</keyword>
<dbReference type="Pfam" id="PF08441">
    <property type="entry name" value="Integrin_A_Ig_1"/>
    <property type="match status" value="1"/>
</dbReference>
<dbReference type="InterPro" id="IPR032695">
    <property type="entry name" value="Integrin_dom_sf"/>
</dbReference>
<dbReference type="GO" id="GO:0048513">
    <property type="term" value="P:animal organ development"/>
    <property type="evidence" value="ECO:0007669"/>
    <property type="project" value="UniProtKB-ARBA"/>
</dbReference>
<reference evidence="13 14" key="1">
    <citation type="submission" date="2015-09" db="EMBL/GenBank/DDBJ databases">
        <title>Draft genome of the parasitic nematode Teladorsagia circumcincta isolate WARC Sus (inbred).</title>
        <authorList>
            <person name="Mitreva M."/>
        </authorList>
    </citation>
    <scope>NUCLEOTIDE SEQUENCE [LARGE SCALE GENOMIC DNA]</scope>
    <source>
        <strain evidence="13 14">S</strain>
    </source>
</reference>
<keyword evidence="5 11" id="KW-0130">Cell adhesion</keyword>
<dbReference type="GO" id="GO:0009897">
    <property type="term" value="C:external side of plasma membrane"/>
    <property type="evidence" value="ECO:0007669"/>
    <property type="project" value="TreeGrafter"/>
</dbReference>
<dbReference type="PRINTS" id="PR01185">
    <property type="entry name" value="INTEGRINA"/>
</dbReference>
<evidence type="ECO:0000256" key="8">
    <source>
        <dbReference type="ARBA" id="ARBA00023170"/>
    </source>
</evidence>
<dbReference type="OrthoDB" id="5837389at2759"/>
<dbReference type="GO" id="GO:0033627">
    <property type="term" value="P:cell adhesion mediated by integrin"/>
    <property type="evidence" value="ECO:0007669"/>
    <property type="project" value="TreeGrafter"/>
</dbReference>
<evidence type="ECO:0000313" key="14">
    <source>
        <dbReference type="Proteomes" id="UP000230423"/>
    </source>
</evidence>
<dbReference type="AlphaFoldDB" id="A0A2G9TL43"/>
<dbReference type="Proteomes" id="UP000230423">
    <property type="component" value="Unassembled WGS sequence"/>
</dbReference>
<evidence type="ECO:0000259" key="12">
    <source>
        <dbReference type="Pfam" id="PF08441"/>
    </source>
</evidence>
<feature type="non-terminal residue" evidence="13">
    <location>
        <position position="1"/>
    </location>
</feature>
<proteinExistence type="inferred from homology"/>
<evidence type="ECO:0000256" key="3">
    <source>
        <dbReference type="ARBA" id="ARBA00022729"/>
    </source>
</evidence>
<dbReference type="GO" id="GO:0008305">
    <property type="term" value="C:integrin complex"/>
    <property type="evidence" value="ECO:0007669"/>
    <property type="project" value="InterPro"/>
</dbReference>
<name>A0A2G9TL43_TELCI</name>
<protein>
    <submittedName>
        <fullName evidence="13">FG-GAP repeat protein</fullName>
    </submittedName>
</protein>
<keyword evidence="14" id="KW-1185">Reference proteome</keyword>
<dbReference type="SUPFAM" id="SSF69179">
    <property type="entry name" value="Integrin domains"/>
    <property type="match status" value="1"/>
</dbReference>
<evidence type="ECO:0000256" key="4">
    <source>
        <dbReference type="ARBA" id="ARBA00022737"/>
    </source>
</evidence>
<keyword evidence="8 11" id="KW-0675">Receptor</keyword>
<evidence type="ECO:0000256" key="7">
    <source>
        <dbReference type="ARBA" id="ARBA00023136"/>
    </source>
</evidence>
<dbReference type="SUPFAM" id="SSF69318">
    <property type="entry name" value="Integrin alpha N-terminal domain"/>
    <property type="match status" value="1"/>
</dbReference>
<dbReference type="GO" id="GO:0098609">
    <property type="term" value="P:cell-cell adhesion"/>
    <property type="evidence" value="ECO:0007669"/>
    <property type="project" value="TreeGrafter"/>
</dbReference>
<evidence type="ECO:0000256" key="2">
    <source>
        <dbReference type="ARBA" id="ARBA00008054"/>
    </source>
</evidence>
<keyword evidence="9" id="KW-0325">Glycoprotein</keyword>
<dbReference type="GO" id="GO:0007229">
    <property type="term" value="P:integrin-mediated signaling pathway"/>
    <property type="evidence" value="ECO:0007669"/>
    <property type="project" value="UniProtKB-KW"/>
</dbReference>
<evidence type="ECO:0000256" key="6">
    <source>
        <dbReference type="ARBA" id="ARBA00023037"/>
    </source>
</evidence>
<keyword evidence="4" id="KW-0677">Repeat</keyword>
<dbReference type="InterPro" id="IPR000413">
    <property type="entry name" value="Integrin_alpha"/>
</dbReference>
<dbReference type="InterPro" id="IPR013517">
    <property type="entry name" value="FG-GAP"/>
</dbReference>
<feature type="domain" description="Integrin alpha first immunoglubulin-like" evidence="12">
    <location>
        <begin position="114"/>
        <end position="168"/>
    </location>
</feature>
<dbReference type="GO" id="GO:0005178">
    <property type="term" value="F:integrin binding"/>
    <property type="evidence" value="ECO:0007669"/>
    <property type="project" value="TreeGrafter"/>
</dbReference>
<dbReference type="InterPro" id="IPR013519">
    <property type="entry name" value="Int_alpha_beta-p"/>
</dbReference>
<evidence type="ECO:0000256" key="9">
    <source>
        <dbReference type="ARBA" id="ARBA00023180"/>
    </source>
</evidence>
<dbReference type="Pfam" id="PF01839">
    <property type="entry name" value="FG-GAP"/>
    <property type="match status" value="1"/>
</dbReference>
<evidence type="ECO:0000256" key="10">
    <source>
        <dbReference type="PROSITE-ProRule" id="PRU00803"/>
    </source>
</evidence>
<comment type="similarity">
    <text evidence="2 11">Belongs to the integrin alpha chain family.</text>
</comment>
<comment type="subcellular location">
    <subcellularLocation>
        <location evidence="1 11">Membrane</location>
        <topology evidence="1 11">Single-pass type I membrane protein</topology>
    </subcellularLocation>
</comment>
<dbReference type="SMART" id="SM00191">
    <property type="entry name" value="Int_alpha"/>
    <property type="match status" value="2"/>
</dbReference>
<dbReference type="PANTHER" id="PTHR23220:SF133">
    <property type="entry name" value="INTEGRIN ALPHA-PS2"/>
    <property type="match status" value="1"/>
</dbReference>
<accession>A0A2G9TL43</accession>
<dbReference type="PANTHER" id="PTHR23220">
    <property type="entry name" value="INTEGRIN ALPHA"/>
    <property type="match status" value="1"/>
</dbReference>
<gene>
    <name evidence="13" type="ORF">TELCIR_19847</name>
</gene>
<evidence type="ECO:0000256" key="5">
    <source>
        <dbReference type="ARBA" id="ARBA00022889"/>
    </source>
</evidence>
<dbReference type="PROSITE" id="PS51470">
    <property type="entry name" value="FG_GAP"/>
    <property type="match status" value="2"/>
</dbReference>
<sequence>GVFDRTSVIVGEDQWGRFGFSLAAAGDLNQDGYNDFVVGAPYAGKDKAGAVYIMHGTKDGVRQKYTQKIEGGAFGPRMKSFGFAVAGGVDIDGNGMPDVAVGAWKSGIAAVLTTKPVVTVTGQTDADSVTINIEDKNCDVDAKIGKQACRNINTCLRYEGKGDTPNDLEDKLSPIHWSVNYTYEESRTGKLSGNQLEPAIDTTVPLSFENKINIANNCGKDDVCVPDLKVKATA</sequence>
<dbReference type="InterPro" id="IPR013649">
    <property type="entry name" value="Integrin_alpha_Ig-like_1"/>
</dbReference>
<dbReference type="InterPro" id="IPR028994">
    <property type="entry name" value="Integrin_alpha_N"/>
</dbReference>